<evidence type="ECO:0000256" key="1">
    <source>
        <dbReference type="SAM" id="SignalP"/>
    </source>
</evidence>
<sequence>MLLKILFCAVSLVAAIEATKCYFCNDSSKYGNCDGQNWPVYDCPRGCVSYEAKIGEKPKSVPQIYSARYRRGCLGIGGIGETCQNIKEELADRWWELPEFHCEECNEDYCNNRANHPGTKLTF</sequence>
<gene>
    <name evidence="2" type="ORF">CEUTPL_LOCUS2878</name>
</gene>
<feature type="chain" id="PRO_5040286525" description="Protein sleepless" evidence="1">
    <location>
        <begin position="19"/>
        <end position="123"/>
    </location>
</feature>
<accession>A0A9N9MHY9</accession>
<proteinExistence type="predicted"/>
<evidence type="ECO:0000313" key="3">
    <source>
        <dbReference type="Proteomes" id="UP001152799"/>
    </source>
</evidence>
<name>A0A9N9MHY9_9CUCU</name>
<organism evidence="2 3">
    <name type="scientific">Ceutorhynchus assimilis</name>
    <name type="common">cabbage seed weevil</name>
    <dbReference type="NCBI Taxonomy" id="467358"/>
    <lineage>
        <taxon>Eukaryota</taxon>
        <taxon>Metazoa</taxon>
        <taxon>Ecdysozoa</taxon>
        <taxon>Arthropoda</taxon>
        <taxon>Hexapoda</taxon>
        <taxon>Insecta</taxon>
        <taxon>Pterygota</taxon>
        <taxon>Neoptera</taxon>
        <taxon>Endopterygota</taxon>
        <taxon>Coleoptera</taxon>
        <taxon>Polyphaga</taxon>
        <taxon>Cucujiformia</taxon>
        <taxon>Curculionidae</taxon>
        <taxon>Ceutorhynchinae</taxon>
        <taxon>Ceutorhynchus</taxon>
    </lineage>
</organism>
<dbReference type="EMBL" id="OU892287">
    <property type="protein sequence ID" value="CAG9762194.1"/>
    <property type="molecule type" value="Genomic_DNA"/>
</dbReference>
<protein>
    <recommendedName>
        <fullName evidence="4">Protein sleepless</fullName>
    </recommendedName>
</protein>
<feature type="signal peptide" evidence="1">
    <location>
        <begin position="1"/>
        <end position="18"/>
    </location>
</feature>
<evidence type="ECO:0000313" key="2">
    <source>
        <dbReference type="EMBL" id="CAG9762194.1"/>
    </source>
</evidence>
<reference evidence="2" key="1">
    <citation type="submission" date="2022-01" db="EMBL/GenBank/DDBJ databases">
        <authorList>
            <person name="King R."/>
        </authorList>
    </citation>
    <scope>NUCLEOTIDE SEQUENCE</scope>
</reference>
<keyword evidence="3" id="KW-1185">Reference proteome</keyword>
<evidence type="ECO:0008006" key="4">
    <source>
        <dbReference type="Google" id="ProtNLM"/>
    </source>
</evidence>
<dbReference type="Proteomes" id="UP001152799">
    <property type="component" value="Chromosome 11"/>
</dbReference>
<keyword evidence="1" id="KW-0732">Signal</keyword>
<dbReference type="AlphaFoldDB" id="A0A9N9MHY9"/>